<proteinExistence type="inferred from homology"/>
<keyword evidence="4" id="KW-0862">Zinc</keyword>
<dbReference type="FunFam" id="2.20.25.420:FF:000001">
    <property type="entry name" value="Zinc finger protein ZPR1"/>
    <property type="match status" value="1"/>
</dbReference>
<sequence>MEETQNIETLNFTIDPNEPVTQIESFCPNCEGQGITRLLLCSIPFFKDIVVSSFTCETCGYRNNDVQNASTLAEKGCRIFLAVSNKQTLNREVVKSEYATITIPEIQLEIPASTQKGSLNTIEGILKKSRDDLSALQEERRQVDPELATKLDAFLENLNNLIHGRIPFTLILDDPSGNSFISFDASRYNIAENDPALRIEHYTRTKEQMVSMGYMADDVDVLTDKLDNTNLEDKISAQNHDFAKPLDESKITEEPVEMPTECYACHQPGTVKMCVTNIPHFKETVVMAFQCDYCGAKSNEVKGGGEISPLARRIELRVQSVEDMKRDIIKSETCSLDIPELGLTLQPGTLGGLITTLEGALVKIHHELCRNVGFGMGDSDTPEDSNKMAVFLNKLKNCKHVNEPFTFILDDPLANSFISSPIENDPQIIITDYPRTEEQNEELGLADMVLDNYS</sequence>
<dbReference type="AlphaFoldDB" id="A0AAU9J6E2"/>
<dbReference type="Pfam" id="PF22794">
    <property type="entry name" value="jr-ZPR1"/>
    <property type="match status" value="2"/>
</dbReference>
<dbReference type="SMART" id="SM00709">
    <property type="entry name" value="Zpr1"/>
    <property type="match status" value="2"/>
</dbReference>
<dbReference type="PANTHER" id="PTHR10876:SF0">
    <property type="entry name" value="ZINC FINGER PROTEIN ZPR1"/>
    <property type="match status" value="1"/>
</dbReference>
<keyword evidence="2" id="KW-0479">Metal-binding</keyword>
<evidence type="ECO:0000256" key="1">
    <source>
        <dbReference type="ARBA" id="ARBA00008354"/>
    </source>
</evidence>
<dbReference type="Pfam" id="PF03367">
    <property type="entry name" value="Zn_ribbon_ZPR1"/>
    <property type="match status" value="2"/>
</dbReference>
<dbReference type="FunFam" id="2.60.120.1040:FF:000006">
    <property type="entry name" value="Zinc finger protein zpr1"/>
    <property type="match status" value="1"/>
</dbReference>
<comment type="caution">
    <text evidence="6">The sequence shown here is derived from an EMBL/GenBank/DDBJ whole genome shotgun (WGS) entry which is preliminary data.</text>
</comment>
<feature type="domain" description="Zinc finger ZPR1-type" evidence="5">
    <location>
        <begin position="25"/>
        <end position="183"/>
    </location>
</feature>
<keyword evidence="7" id="KW-1185">Reference proteome</keyword>
<evidence type="ECO:0000313" key="6">
    <source>
        <dbReference type="EMBL" id="CAG9322809.1"/>
    </source>
</evidence>
<evidence type="ECO:0000259" key="5">
    <source>
        <dbReference type="SMART" id="SM00709"/>
    </source>
</evidence>
<reference evidence="6" key="1">
    <citation type="submission" date="2021-09" db="EMBL/GenBank/DDBJ databases">
        <authorList>
            <consortium name="AG Swart"/>
            <person name="Singh M."/>
            <person name="Singh A."/>
            <person name="Seah K."/>
            <person name="Emmerich C."/>
        </authorList>
    </citation>
    <scope>NUCLEOTIDE SEQUENCE</scope>
    <source>
        <strain evidence="6">ATCC30299</strain>
    </source>
</reference>
<evidence type="ECO:0000256" key="4">
    <source>
        <dbReference type="ARBA" id="ARBA00022833"/>
    </source>
</evidence>
<dbReference type="InterPro" id="IPR040141">
    <property type="entry name" value="ZPR1"/>
</dbReference>
<comment type="similarity">
    <text evidence="1">Belongs to the ZPR1 family.</text>
</comment>
<gene>
    <name evidence="6" type="ORF">BSTOLATCC_MIC31925</name>
</gene>
<dbReference type="NCBIfam" id="TIGR00310">
    <property type="entry name" value="ZPR1_znf"/>
    <property type="match status" value="2"/>
</dbReference>
<protein>
    <recommendedName>
        <fullName evidence="5">Zinc finger ZPR1-type domain-containing protein</fullName>
    </recommendedName>
</protein>
<evidence type="ECO:0000313" key="7">
    <source>
        <dbReference type="Proteomes" id="UP001162131"/>
    </source>
</evidence>
<dbReference type="FunFam" id="2.60.120.1040:FF:000003">
    <property type="entry name" value="Zinc finger protein zpr1"/>
    <property type="match status" value="1"/>
</dbReference>
<dbReference type="GO" id="GO:0008270">
    <property type="term" value="F:zinc ion binding"/>
    <property type="evidence" value="ECO:0007669"/>
    <property type="project" value="UniProtKB-KW"/>
</dbReference>
<dbReference type="InterPro" id="IPR004457">
    <property type="entry name" value="Znf_ZPR1"/>
</dbReference>
<evidence type="ECO:0000256" key="3">
    <source>
        <dbReference type="ARBA" id="ARBA00022771"/>
    </source>
</evidence>
<dbReference type="InterPro" id="IPR042452">
    <property type="entry name" value="ZPR1_Znf1/2"/>
</dbReference>
<accession>A0AAU9J6E2</accession>
<keyword evidence="3" id="KW-0863">Zinc-finger</keyword>
<feature type="domain" description="Zinc finger ZPR1-type" evidence="5">
    <location>
        <begin position="260"/>
        <end position="420"/>
    </location>
</feature>
<name>A0AAU9J6E2_9CILI</name>
<organism evidence="6 7">
    <name type="scientific">Blepharisma stoltei</name>
    <dbReference type="NCBI Taxonomy" id="1481888"/>
    <lineage>
        <taxon>Eukaryota</taxon>
        <taxon>Sar</taxon>
        <taxon>Alveolata</taxon>
        <taxon>Ciliophora</taxon>
        <taxon>Postciliodesmatophora</taxon>
        <taxon>Heterotrichea</taxon>
        <taxon>Heterotrichida</taxon>
        <taxon>Blepharismidae</taxon>
        <taxon>Blepharisma</taxon>
    </lineage>
</organism>
<dbReference type="EMBL" id="CAJZBQ010000032">
    <property type="protein sequence ID" value="CAG9322809.1"/>
    <property type="molecule type" value="Genomic_DNA"/>
</dbReference>
<dbReference type="GO" id="GO:0005634">
    <property type="term" value="C:nucleus"/>
    <property type="evidence" value="ECO:0007669"/>
    <property type="project" value="TreeGrafter"/>
</dbReference>
<dbReference type="Gene3D" id="2.20.25.420">
    <property type="entry name" value="ZPR1, zinc finger domain"/>
    <property type="match status" value="2"/>
</dbReference>
<dbReference type="Gene3D" id="2.60.120.1040">
    <property type="entry name" value="ZPR1, A/B domain"/>
    <property type="match status" value="2"/>
</dbReference>
<dbReference type="InterPro" id="IPR056180">
    <property type="entry name" value="ZPR1_jr_dom"/>
</dbReference>
<dbReference type="PANTHER" id="PTHR10876">
    <property type="entry name" value="ZINC FINGER PROTEIN ZPR1"/>
    <property type="match status" value="1"/>
</dbReference>
<dbReference type="InterPro" id="IPR042451">
    <property type="entry name" value="ZPR1_A/B_dom"/>
</dbReference>
<evidence type="ECO:0000256" key="2">
    <source>
        <dbReference type="ARBA" id="ARBA00022723"/>
    </source>
</evidence>
<dbReference type="Proteomes" id="UP001162131">
    <property type="component" value="Unassembled WGS sequence"/>
</dbReference>